<organism evidence="3 4">
    <name type="scientific">Candidatus Falkowbacteria bacterium GW2011_GWE1_38_31</name>
    <dbReference type="NCBI Taxonomy" id="1618638"/>
    <lineage>
        <taxon>Bacteria</taxon>
        <taxon>Candidatus Falkowiibacteriota</taxon>
    </lineage>
</organism>
<dbReference type="PATRIC" id="fig|1618638.3.peg.66"/>
<name>A0A0G0JUF5_9BACT</name>
<dbReference type="Gene3D" id="3.40.1480.10">
    <property type="entry name" value="MOFRL domain"/>
    <property type="match status" value="1"/>
</dbReference>
<evidence type="ECO:0000313" key="3">
    <source>
        <dbReference type="EMBL" id="KKQ71138.1"/>
    </source>
</evidence>
<dbReference type="Proteomes" id="UP000034022">
    <property type="component" value="Unassembled WGS sequence"/>
</dbReference>
<keyword evidence="3" id="KW-0670">Pyruvate</keyword>
<gene>
    <name evidence="3" type="ORF">US91_C0001G0065</name>
</gene>
<dbReference type="Gene3D" id="3.40.50.10180">
    <property type="entry name" value="Glycerate kinase, MOFRL-like N-terminal domain"/>
    <property type="match status" value="1"/>
</dbReference>
<protein>
    <submittedName>
        <fullName evidence="3">Hydroxypyruvate reductase</fullName>
    </submittedName>
</protein>
<dbReference type="PANTHER" id="PTHR12227">
    <property type="entry name" value="GLYCERATE KINASE"/>
    <property type="match status" value="1"/>
</dbReference>
<dbReference type="GO" id="GO:0005737">
    <property type="term" value="C:cytoplasm"/>
    <property type="evidence" value="ECO:0007669"/>
    <property type="project" value="TreeGrafter"/>
</dbReference>
<feature type="domain" description="MOFRL-associated" evidence="2">
    <location>
        <begin position="21"/>
        <end position="258"/>
    </location>
</feature>
<dbReference type="GO" id="GO:0008887">
    <property type="term" value="F:glycerate kinase activity"/>
    <property type="evidence" value="ECO:0007669"/>
    <property type="project" value="InterPro"/>
</dbReference>
<sequence length="448" mass="49093">MEFIKNKKELGITRMRERALSFLEAGLFAIDPFSLMKKSLLYSEKFNCLTVQNTEFNIISGRIFVVGGGKAAGRMAEALEDVIGEKNITAGFVNALEKNSKLKIIKVTKAGHPLPDKNGVLGVEKMLALKEEYDINKKDLVVVLLSGGGSALLPAPVSGISLDDKQKTTDILIKSGANIREINTVRKHLSRIKGGRLAEYFAPAKVVSLIISDVLDNDPQTIASGPGAIDKTVYHDAYAVLEKYQLIQKVPTAVENYLRKCAQENVRDTPKKLPNASSFIIGSNLELLDAMTLLAKKQKMKPLVITSRMCRDVLTEAKELATDIIAGKYKDYDVLLFAGETLINVLGKSGKGGRNQHFSALFMPYLKNFDKEWVLASISTDGRDYIAGVGGAIIDNNSLHQAQSANLAYEKYLNDFDAYNLLKKLKNSLINTENTGTNVGDAGVFILK</sequence>
<dbReference type="PANTHER" id="PTHR12227:SF0">
    <property type="entry name" value="GLYCERATE KINASE"/>
    <property type="match status" value="1"/>
</dbReference>
<dbReference type="Pfam" id="PF13660">
    <property type="entry name" value="DUF4147"/>
    <property type="match status" value="1"/>
</dbReference>
<dbReference type="InterPro" id="IPR025286">
    <property type="entry name" value="MOFRL_assoc_dom"/>
</dbReference>
<dbReference type="InterPro" id="IPR007835">
    <property type="entry name" value="MOFRL"/>
</dbReference>
<reference evidence="3 4" key="1">
    <citation type="journal article" date="2015" name="Nature">
        <title>rRNA introns, odd ribosomes, and small enigmatic genomes across a large radiation of phyla.</title>
        <authorList>
            <person name="Brown C.T."/>
            <person name="Hug L.A."/>
            <person name="Thomas B.C."/>
            <person name="Sharon I."/>
            <person name="Castelle C.J."/>
            <person name="Singh A."/>
            <person name="Wilkins M.J."/>
            <person name="Williams K.H."/>
            <person name="Banfield J.F."/>
        </authorList>
    </citation>
    <scope>NUCLEOTIDE SEQUENCE [LARGE SCALE GENOMIC DNA]</scope>
</reference>
<proteinExistence type="predicted"/>
<dbReference type="Pfam" id="PF05161">
    <property type="entry name" value="MOFRL"/>
    <property type="match status" value="1"/>
</dbReference>
<evidence type="ECO:0000259" key="1">
    <source>
        <dbReference type="Pfam" id="PF05161"/>
    </source>
</evidence>
<evidence type="ECO:0000259" key="2">
    <source>
        <dbReference type="Pfam" id="PF13660"/>
    </source>
</evidence>
<dbReference type="InterPro" id="IPR037035">
    <property type="entry name" value="GK-like_C_sf"/>
</dbReference>
<dbReference type="InterPro" id="IPR038614">
    <property type="entry name" value="GK_N_sf"/>
</dbReference>
<dbReference type="AlphaFoldDB" id="A0A0G0JUF5"/>
<accession>A0A0G0JUF5</accession>
<comment type="caution">
    <text evidence="3">The sequence shown here is derived from an EMBL/GenBank/DDBJ whole genome shotgun (WGS) entry which is preliminary data.</text>
</comment>
<feature type="domain" description="MOFRL" evidence="1">
    <location>
        <begin position="334"/>
        <end position="441"/>
    </location>
</feature>
<evidence type="ECO:0000313" key="4">
    <source>
        <dbReference type="Proteomes" id="UP000034022"/>
    </source>
</evidence>
<dbReference type="InterPro" id="IPR039760">
    <property type="entry name" value="MOFRL_protein"/>
</dbReference>
<dbReference type="SUPFAM" id="SSF82544">
    <property type="entry name" value="GckA/TtuD-like"/>
    <property type="match status" value="1"/>
</dbReference>
<dbReference type="EMBL" id="LBUU01000001">
    <property type="protein sequence ID" value="KKQ71138.1"/>
    <property type="molecule type" value="Genomic_DNA"/>
</dbReference>